<keyword evidence="2" id="KW-1185">Reference proteome</keyword>
<evidence type="ECO:0000313" key="1">
    <source>
        <dbReference type="EMBL" id="EFA91044.1"/>
    </source>
</evidence>
<organism evidence="1 2">
    <name type="scientific">Hoylesella buccalis ATCC 35310</name>
    <dbReference type="NCBI Taxonomy" id="679190"/>
    <lineage>
        <taxon>Bacteria</taxon>
        <taxon>Pseudomonadati</taxon>
        <taxon>Bacteroidota</taxon>
        <taxon>Bacteroidia</taxon>
        <taxon>Bacteroidales</taxon>
        <taxon>Prevotellaceae</taxon>
        <taxon>Hoylesella</taxon>
    </lineage>
</organism>
<sequence>MYTDAEGRKYKSYEEYVNSPDLDLDLIYAKLWSGERTPQNKREREIKKELDEMKSLGMKLELNFE</sequence>
<comment type="caution">
    <text evidence="1">The sequence shown here is derived from an EMBL/GenBank/DDBJ whole genome shotgun (WGS) entry which is preliminary data.</text>
</comment>
<dbReference type="AlphaFoldDB" id="D1W8R0"/>
<dbReference type="EMBL" id="ADEG01000104">
    <property type="protein sequence ID" value="EFA91044.1"/>
    <property type="molecule type" value="Genomic_DNA"/>
</dbReference>
<dbReference type="Proteomes" id="UP000005283">
    <property type="component" value="Unassembled WGS sequence"/>
</dbReference>
<accession>D1W8R0</accession>
<evidence type="ECO:0000313" key="2">
    <source>
        <dbReference type="Proteomes" id="UP000005283"/>
    </source>
</evidence>
<reference evidence="1 2" key="1">
    <citation type="submission" date="2009-12" db="EMBL/GenBank/DDBJ databases">
        <title>Genome Sequence of Prevotella buccalis ATCC 35310.</title>
        <authorList>
            <person name="Durkin A.S."/>
            <person name="Madupu R."/>
            <person name="Torralba M."/>
            <person name="Methe B."/>
            <person name="Sutton G."/>
            <person name="Strausberg R.L."/>
            <person name="Nelson K.E."/>
        </authorList>
    </citation>
    <scope>NUCLEOTIDE SEQUENCE [LARGE SCALE GENOMIC DNA]</scope>
    <source>
        <strain evidence="1 2">ATCC 35310</strain>
    </source>
</reference>
<dbReference type="RefSeq" id="WP_004350908.1">
    <property type="nucleotide sequence ID" value="NZ_ADEG01000104.1"/>
</dbReference>
<gene>
    <name evidence="1" type="ORF">HMPREF0650_0881</name>
</gene>
<dbReference type="STRING" id="679190.HMPREF0650_0881"/>
<protein>
    <submittedName>
        <fullName evidence="1">Uncharacterized protein</fullName>
    </submittedName>
</protein>
<proteinExistence type="predicted"/>
<name>D1W8R0_9BACT</name>